<dbReference type="InterPro" id="IPR000055">
    <property type="entry name" value="Restrct_endonuc_typeI_TRD"/>
</dbReference>
<dbReference type="EMBL" id="MRTP01000018">
    <property type="protein sequence ID" value="OMF47269.1"/>
    <property type="molecule type" value="Genomic_DNA"/>
</dbReference>
<dbReference type="Gene3D" id="3.90.220.20">
    <property type="entry name" value="DNA methylase specificity domains"/>
    <property type="match status" value="2"/>
</dbReference>
<gene>
    <name evidence="5" type="ORF">BK138_32030</name>
</gene>
<evidence type="ECO:0000313" key="5">
    <source>
        <dbReference type="EMBL" id="OMF47269.1"/>
    </source>
</evidence>
<dbReference type="GO" id="GO:0003677">
    <property type="term" value="F:DNA binding"/>
    <property type="evidence" value="ECO:0007669"/>
    <property type="project" value="UniProtKB-KW"/>
</dbReference>
<dbReference type="CDD" id="cd17259">
    <property type="entry name" value="RMtype1_S_StySKI-TRD2-CR2_like"/>
    <property type="match status" value="1"/>
</dbReference>
<dbReference type="InterPro" id="IPR052021">
    <property type="entry name" value="Type-I_RS_S_subunit"/>
</dbReference>
<feature type="domain" description="Type I restriction modification DNA specificity" evidence="4">
    <location>
        <begin position="6"/>
        <end position="171"/>
    </location>
</feature>
<dbReference type="Proteomes" id="UP000187172">
    <property type="component" value="Unassembled WGS sequence"/>
</dbReference>
<keyword evidence="3" id="KW-0238">DNA-binding</keyword>
<reference evidence="5 6" key="1">
    <citation type="submission" date="2016-11" db="EMBL/GenBank/DDBJ databases">
        <title>Paenibacillus species isolates.</title>
        <authorList>
            <person name="Beno S.M."/>
        </authorList>
    </citation>
    <scope>NUCLEOTIDE SEQUENCE [LARGE SCALE GENOMIC DNA]</scope>
    <source>
        <strain evidence="5 6">FSL R5-0378</strain>
    </source>
</reference>
<name>A0A1R1E635_9BACL</name>
<comment type="similarity">
    <text evidence="1">Belongs to the type-I restriction system S methylase family.</text>
</comment>
<keyword evidence="6" id="KW-1185">Reference proteome</keyword>
<sequence>MNEINSSWRCGKVGDICEPRKGKIDPKKEPSQKYIALEHIHQQTGRLLGVGDSKETTSIKAIFKAEDVLFGKLRPYLRKYWFAEFDGVCATEILPVVAKNGTDRKFLYYIFQQDKFIDYLDQKSFGTKMPRTSWKDISEYDILIPSLSEQQKIADILTSVDNAISKTQAIIEQTGKVKKGLMQKLLTKGIGHTKFKQTEVGEIPEEWRVESDFIKIKSGYGFNLSEYADEGVPLIRINNVKHGELDFDDIKFLPETYLESYHQFVLNENDLILALNRPITQKRLKIAKISKQQLPAILYQRLGKLLMDNSKYNQDYIYYYLQSEKFLEQLSATFVGSDQPFIKTSEFAKLRFSIPPIEEQNKIVDIFNSVFNKMQSEYTKLNHLHVLKKGLMQVLLTGKVRVKIDDHEAVTT</sequence>
<dbReference type="SUPFAM" id="SSF116734">
    <property type="entry name" value="DNA methylase specificity domain"/>
    <property type="match status" value="2"/>
</dbReference>
<dbReference type="Gene3D" id="1.10.287.1120">
    <property type="entry name" value="Bipartite methylase S protein"/>
    <property type="match status" value="1"/>
</dbReference>
<evidence type="ECO:0000256" key="3">
    <source>
        <dbReference type="ARBA" id="ARBA00023125"/>
    </source>
</evidence>
<accession>A0A1R1E635</accession>
<comment type="caution">
    <text evidence="5">The sequence shown here is derived from an EMBL/GenBank/DDBJ whole genome shotgun (WGS) entry which is preliminary data.</text>
</comment>
<dbReference type="RefSeq" id="WP_076176292.1">
    <property type="nucleotide sequence ID" value="NZ_MRTP01000018.1"/>
</dbReference>
<dbReference type="InterPro" id="IPR044946">
    <property type="entry name" value="Restrct_endonuc_typeI_TRD_sf"/>
</dbReference>
<dbReference type="PANTHER" id="PTHR30408:SF12">
    <property type="entry name" value="TYPE I RESTRICTION ENZYME MJAVIII SPECIFICITY SUBUNIT"/>
    <property type="match status" value="1"/>
</dbReference>
<evidence type="ECO:0000256" key="2">
    <source>
        <dbReference type="ARBA" id="ARBA00022747"/>
    </source>
</evidence>
<protein>
    <recommendedName>
        <fullName evidence="4">Type I restriction modification DNA specificity domain-containing protein</fullName>
    </recommendedName>
</protein>
<dbReference type="Pfam" id="PF01420">
    <property type="entry name" value="Methylase_S"/>
    <property type="match status" value="2"/>
</dbReference>
<dbReference type="STRING" id="297318.BK138_32030"/>
<organism evidence="5 6">
    <name type="scientific">Paenibacillus rhizosphaerae</name>
    <dbReference type="NCBI Taxonomy" id="297318"/>
    <lineage>
        <taxon>Bacteria</taxon>
        <taxon>Bacillati</taxon>
        <taxon>Bacillota</taxon>
        <taxon>Bacilli</taxon>
        <taxon>Bacillales</taxon>
        <taxon>Paenibacillaceae</taxon>
        <taxon>Paenibacillus</taxon>
    </lineage>
</organism>
<evidence type="ECO:0000256" key="1">
    <source>
        <dbReference type="ARBA" id="ARBA00010923"/>
    </source>
</evidence>
<feature type="domain" description="Type I restriction modification DNA specificity" evidence="4">
    <location>
        <begin position="211"/>
        <end position="384"/>
    </location>
</feature>
<dbReference type="AlphaFoldDB" id="A0A1R1E635"/>
<keyword evidence="2" id="KW-0680">Restriction system</keyword>
<evidence type="ECO:0000313" key="6">
    <source>
        <dbReference type="Proteomes" id="UP000187172"/>
    </source>
</evidence>
<proteinExistence type="inferred from homology"/>
<evidence type="ECO:0000259" key="4">
    <source>
        <dbReference type="Pfam" id="PF01420"/>
    </source>
</evidence>
<dbReference type="PANTHER" id="PTHR30408">
    <property type="entry name" value="TYPE-1 RESTRICTION ENZYME ECOKI SPECIFICITY PROTEIN"/>
    <property type="match status" value="1"/>
</dbReference>
<dbReference type="GO" id="GO:0009307">
    <property type="term" value="P:DNA restriction-modification system"/>
    <property type="evidence" value="ECO:0007669"/>
    <property type="project" value="UniProtKB-KW"/>
</dbReference>